<dbReference type="GO" id="GO:0006281">
    <property type="term" value="P:DNA repair"/>
    <property type="evidence" value="ECO:0007669"/>
    <property type="project" value="TreeGrafter"/>
</dbReference>
<comment type="caution">
    <text evidence="1">The sequence shown here is derived from an EMBL/GenBank/DDBJ whole genome shotgun (WGS) entry which is preliminary data.</text>
</comment>
<gene>
    <name evidence="1" type="primary">Ep400_1</name>
    <name evidence="1" type="ORF">MIOMAC_R09325</name>
</gene>
<dbReference type="AlphaFoldDB" id="A0A7K5JP78"/>
<dbReference type="PANTHER" id="PTHR46459:SF1">
    <property type="entry name" value="E1A-BINDING PROTEIN P400"/>
    <property type="match status" value="1"/>
</dbReference>
<evidence type="ECO:0000313" key="1">
    <source>
        <dbReference type="EMBL" id="NWS95640.1"/>
    </source>
</evidence>
<protein>
    <submittedName>
        <fullName evidence="1">EP400 protein</fullName>
    </submittedName>
</protein>
<dbReference type="PANTHER" id="PTHR46459">
    <property type="entry name" value="E1A-BINDING PROTEIN P400-RELATED"/>
    <property type="match status" value="1"/>
</dbReference>
<proteinExistence type="predicted"/>
<dbReference type="EMBL" id="VYZC01000040">
    <property type="protein sequence ID" value="NWS95640.1"/>
    <property type="molecule type" value="Genomic_DNA"/>
</dbReference>
<keyword evidence="2" id="KW-1185">Reference proteome</keyword>
<dbReference type="Proteomes" id="UP000525714">
    <property type="component" value="Unassembled WGS sequence"/>
</dbReference>
<dbReference type="GO" id="GO:0003682">
    <property type="term" value="F:chromatin binding"/>
    <property type="evidence" value="ECO:0007669"/>
    <property type="project" value="TreeGrafter"/>
</dbReference>
<reference evidence="1 2" key="1">
    <citation type="submission" date="2019-09" db="EMBL/GenBank/DDBJ databases">
        <title>Bird 10,000 Genomes (B10K) Project - Family phase.</title>
        <authorList>
            <person name="Zhang G."/>
        </authorList>
    </citation>
    <scope>NUCLEOTIDE SEQUENCE [LARGE SCALE GENOMIC DNA]</scope>
    <source>
        <strain evidence="1">B10K-DU-003-16</strain>
        <tissue evidence="1">Mixed tissue sample</tissue>
    </source>
</reference>
<accession>A0A7K5JP78</accession>
<name>A0A7K5JP78_9TYRA</name>
<dbReference type="GO" id="GO:0000812">
    <property type="term" value="C:Swr1 complex"/>
    <property type="evidence" value="ECO:0007669"/>
    <property type="project" value="TreeGrafter"/>
</dbReference>
<organism evidence="1 2">
    <name type="scientific">Mionectes macconnelli</name>
    <name type="common">McConnell's flycatcher</name>
    <dbReference type="NCBI Taxonomy" id="254557"/>
    <lineage>
        <taxon>Eukaryota</taxon>
        <taxon>Metazoa</taxon>
        <taxon>Chordata</taxon>
        <taxon>Craniata</taxon>
        <taxon>Vertebrata</taxon>
        <taxon>Euteleostomi</taxon>
        <taxon>Archelosauria</taxon>
        <taxon>Archosauria</taxon>
        <taxon>Dinosauria</taxon>
        <taxon>Saurischia</taxon>
        <taxon>Theropoda</taxon>
        <taxon>Coelurosauria</taxon>
        <taxon>Aves</taxon>
        <taxon>Neognathae</taxon>
        <taxon>Neoaves</taxon>
        <taxon>Telluraves</taxon>
        <taxon>Australaves</taxon>
        <taxon>Passeriformes</taxon>
        <taxon>Tyrannidae</taxon>
        <taxon>Mionectes</taxon>
    </lineage>
</organism>
<dbReference type="GO" id="GO:0035267">
    <property type="term" value="C:NuA4 histone acetyltransferase complex"/>
    <property type="evidence" value="ECO:0007669"/>
    <property type="project" value="TreeGrafter"/>
</dbReference>
<feature type="non-terminal residue" evidence="1">
    <location>
        <position position="232"/>
    </location>
</feature>
<sequence length="232" mass="26162">VFKLWTPPVLPENRTDVYTDSVLGLMYTSTPIPESELPPVFVRKAWKQQRSELSPPRERKKRCHRRVVVPPPSLFDRVTPRIMKTRQKSQARKALPGVPQKTYFARPLSALTSSAADTGQDGPAWLIAEDVALLKAMKQSRTAPLKLAVVSPAQTANWDFVSDVVNSSNHVYRSPGQCQSRYIRASAGPEGKNTGGYPLRVRQASAKDRDSERTQIYMNHFELVTMTMRKRS</sequence>
<feature type="non-terminal residue" evidence="1">
    <location>
        <position position="1"/>
    </location>
</feature>
<evidence type="ECO:0000313" key="2">
    <source>
        <dbReference type="Proteomes" id="UP000525714"/>
    </source>
</evidence>